<dbReference type="OMA" id="IILAPEC"/>
<sequence length="69" mass="7892">MICGLMHTLDHKNVCKQPIQSGECKAYFPRYGYNTKTKRCQPSVFGGCDKNQNNFYTKGGCERVCVHEK</sequence>
<evidence type="ECO:0000256" key="1">
    <source>
        <dbReference type="ARBA" id="ARBA00022690"/>
    </source>
</evidence>
<dbReference type="Pfam" id="PF00014">
    <property type="entry name" value="Kunitz_BPTI"/>
    <property type="match status" value="1"/>
</dbReference>
<keyword evidence="2" id="KW-0722">Serine protease inhibitor</keyword>
<organism evidence="5 6">
    <name type="scientific">Romanomermis culicivorax</name>
    <name type="common">Nematode worm</name>
    <dbReference type="NCBI Taxonomy" id="13658"/>
    <lineage>
        <taxon>Eukaryota</taxon>
        <taxon>Metazoa</taxon>
        <taxon>Ecdysozoa</taxon>
        <taxon>Nematoda</taxon>
        <taxon>Enoplea</taxon>
        <taxon>Dorylaimia</taxon>
        <taxon>Mermithida</taxon>
        <taxon>Mermithoidea</taxon>
        <taxon>Mermithidae</taxon>
        <taxon>Romanomermis</taxon>
    </lineage>
</organism>
<evidence type="ECO:0000313" key="5">
    <source>
        <dbReference type="Proteomes" id="UP000887565"/>
    </source>
</evidence>
<dbReference type="CDD" id="cd00109">
    <property type="entry name" value="Kunitz-type"/>
    <property type="match status" value="1"/>
</dbReference>
<feature type="domain" description="BPTI/Kunitz inhibitor" evidence="4">
    <location>
        <begin position="15"/>
        <end position="65"/>
    </location>
</feature>
<dbReference type="SMART" id="SM00131">
    <property type="entry name" value="KU"/>
    <property type="match status" value="1"/>
</dbReference>
<dbReference type="PANTHER" id="PTHR10083">
    <property type="entry name" value="KUNITZ-TYPE PROTEASE INHIBITOR-RELATED"/>
    <property type="match status" value="1"/>
</dbReference>
<reference evidence="6" key="1">
    <citation type="submission" date="2022-11" db="UniProtKB">
        <authorList>
            <consortium name="WormBaseParasite"/>
        </authorList>
    </citation>
    <scope>IDENTIFICATION</scope>
</reference>
<dbReference type="InterPro" id="IPR050098">
    <property type="entry name" value="TFPI/VKTCI-like"/>
</dbReference>
<keyword evidence="1" id="KW-0646">Protease inhibitor</keyword>
<evidence type="ECO:0000259" key="4">
    <source>
        <dbReference type="PROSITE" id="PS50279"/>
    </source>
</evidence>
<dbReference type="InterPro" id="IPR036880">
    <property type="entry name" value="Kunitz_BPTI_sf"/>
</dbReference>
<dbReference type="InterPro" id="IPR002223">
    <property type="entry name" value="Kunitz_BPTI"/>
</dbReference>
<evidence type="ECO:0000256" key="2">
    <source>
        <dbReference type="ARBA" id="ARBA00022900"/>
    </source>
</evidence>
<dbReference type="Gene3D" id="4.10.410.10">
    <property type="entry name" value="Pancreatic trypsin inhibitor Kunitz domain"/>
    <property type="match status" value="1"/>
</dbReference>
<dbReference type="SUPFAM" id="SSF57362">
    <property type="entry name" value="BPTI-like"/>
    <property type="match status" value="1"/>
</dbReference>
<dbReference type="AlphaFoldDB" id="A0A915L2I6"/>
<protein>
    <submittedName>
        <fullName evidence="6">BPTI/Kunitz inhibitor domain-containing protein</fullName>
    </submittedName>
</protein>
<dbReference type="GO" id="GO:0005615">
    <property type="term" value="C:extracellular space"/>
    <property type="evidence" value="ECO:0007669"/>
    <property type="project" value="TreeGrafter"/>
</dbReference>
<evidence type="ECO:0000313" key="6">
    <source>
        <dbReference type="WBParaSite" id="nRc.2.0.1.t44702-RA"/>
    </source>
</evidence>
<proteinExistence type="predicted"/>
<dbReference type="PANTHER" id="PTHR10083:SF374">
    <property type="entry name" value="BPTI_KUNITZ INHIBITOR DOMAIN-CONTAINING PROTEIN"/>
    <property type="match status" value="1"/>
</dbReference>
<evidence type="ECO:0000256" key="3">
    <source>
        <dbReference type="ARBA" id="ARBA00023157"/>
    </source>
</evidence>
<dbReference type="GO" id="GO:0004867">
    <property type="term" value="F:serine-type endopeptidase inhibitor activity"/>
    <property type="evidence" value="ECO:0007669"/>
    <property type="project" value="UniProtKB-KW"/>
</dbReference>
<dbReference type="PRINTS" id="PR00759">
    <property type="entry name" value="BASICPTASE"/>
</dbReference>
<dbReference type="Proteomes" id="UP000887565">
    <property type="component" value="Unplaced"/>
</dbReference>
<dbReference type="WBParaSite" id="nRc.2.0.1.t44702-RA">
    <property type="protein sequence ID" value="nRc.2.0.1.t44702-RA"/>
    <property type="gene ID" value="nRc.2.0.1.g44702"/>
</dbReference>
<dbReference type="PROSITE" id="PS50279">
    <property type="entry name" value="BPTI_KUNITZ_2"/>
    <property type="match status" value="1"/>
</dbReference>
<name>A0A915L2I6_ROMCU</name>
<keyword evidence="3" id="KW-1015">Disulfide bond</keyword>
<keyword evidence="5" id="KW-1185">Reference proteome</keyword>
<accession>A0A915L2I6</accession>